<dbReference type="FunFam" id="3.40.390.10:FF:000015">
    <property type="entry name" value="Meprin A subunit"/>
    <property type="match status" value="1"/>
</dbReference>
<dbReference type="InParanoid" id="A0A6I8VMV9"/>
<dbReference type="KEGG" id="dpo:4802171"/>
<evidence type="ECO:0000259" key="12">
    <source>
        <dbReference type="PROSITE" id="PS51864"/>
    </source>
</evidence>
<dbReference type="PANTHER" id="PTHR10127">
    <property type="entry name" value="DISCOIDIN, CUB, EGF, LAMININ , AND ZINC METALLOPROTEASE DOMAIN CONTAINING"/>
    <property type="match status" value="1"/>
</dbReference>
<keyword evidence="5 10" id="KW-0862">Zinc</keyword>
<keyword evidence="8 10" id="KW-1015">Disulfide bond</keyword>
<dbReference type="CDD" id="cd04280">
    <property type="entry name" value="ZnMc_astacin_like"/>
    <property type="match status" value="1"/>
</dbReference>
<dbReference type="RefSeq" id="XP_033232396.1">
    <property type="nucleotide sequence ID" value="XM_033376505.1"/>
</dbReference>
<evidence type="ECO:0000256" key="1">
    <source>
        <dbReference type="ARBA" id="ARBA00022670"/>
    </source>
</evidence>
<dbReference type="SUPFAM" id="SSF55486">
    <property type="entry name" value="Metalloproteases ('zincins'), catalytic domain"/>
    <property type="match status" value="1"/>
</dbReference>
<keyword evidence="13" id="KW-1185">Reference proteome</keyword>
<proteinExistence type="predicted"/>
<evidence type="ECO:0000256" key="6">
    <source>
        <dbReference type="ARBA" id="ARBA00023049"/>
    </source>
</evidence>
<keyword evidence="4 10" id="KW-0378">Hydrolase</keyword>
<organism evidence="13 14">
    <name type="scientific">Drosophila pseudoobscura pseudoobscura</name>
    <name type="common">Fruit fly</name>
    <dbReference type="NCBI Taxonomy" id="46245"/>
    <lineage>
        <taxon>Eukaryota</taxon>
        <taxon>Metazoa</taxon>
        <taxon>Ecdysozoa</taxon>
        <taxon>Arthropoda</taxon>
        <taxon>Hexapoda</taxon>
        <taxon>Insecta</taxon>
        <taxon>Pterygota</taxon>
        <taxon>Neoptera</taxon>
        <taxon>Endopterygota</taxon>
        <taxon>Diptera</taxon>
        <taxon>Brachycera</taxon>
        <taxon>Muscomorpha</taxon>
        <taxon>Ephydroidea</taxon>
        <taxon>Drosophilidae</taxon>
        <taxon>Drosophila</taxon>
        <taxon>Sophophora</taxon>
    </lineage>
</organism>
<keyword evidence="6 10" id="KW-0482">Metalloprotease</keyword>
<dbReference type="AlphaFoldDB" id="A0A6I8VMV9"/>
<name>A0A6I8VMV9_DROPS</name>
<gene>
    <name evidence="14" type="primary">LOC4802171</name>
</gene>
<evidence type="ECO:0000256" key="11">
    <source>
        <dbReference type="RuleBase" id="RU361183"/>
    </source>
</evidence>
<feature type="binding site" evidence="10">
    <location>
        <position position="206"/>
    </location>
    <ligand>
        <name>Zn(2+)</name>
        <dbReference type="ChEBI" id="CHEBI:29105"/>
        <note>catalytic</note>
    </ligand>
</feature>
<evidence type="ECO:0000256" key="8">
    <source>
        <dbReference type="ARBA" id="ARBA00023157"/>
    </source>
</evidence>
<comment type="cofactor">
    <cofactor evidence="10 11">
        <name>Zn(2+)</name>
        <dbReference type="ChEBI" id="CHEBI:29105"/>
    </cofactor>
    <text evidence="10 11">Binds 1 zinc ion per subunit.</text>
</comment>
<dbReference type="SMART" id="SM00235">
    <property type="entry name" value="ZnMc"/>
    <property type="match status" value="1"/>
</dbReference>
<comment type="caution">
    <text evidence="10">Lacks conserved residue(s) required for the propagation of feature annotation.</text>
</comment>
<reference evidence="13" key="1">
    <citation type="submission" date="2024-06" db="UniProtKB">
        <authorList>
            <consortium name="RefSeq"/>
        </authorList>
    </citation>
    <scope>NUCLEOTIDE SEQUENCE [LARGE SCALE GENOMIC DNA]</scope>
    <source>
        <strain evidence="13">MV2-25</strain>
    </source>
</reference>
<keyword evidence="3" id="KW-0732">Signal</keyword>
<keyword evidence="7" id="KW-0865">Zymogen</keyword>
<evidence type="ECO:0000256" key="5">
    <source>
        <dbReference type="ARBA" id="ARBA00022833"/>
    </source>
</evidence>
<evidence type="ECO:0000256" key="10">
    <source>
        <dbReference type="PROSITE-ProRule" id="PRU01211"/>
    </source>
</evidence>
<dbReference type="FunCoup" id="A0A6I8VMV9">
    <property type="interactions" value="5"/>
</dbReference>
<dbReference type="Pfam" id="PF01400">
    <property type="entry name" value="Astacin"/>
    <property type="match status" value="1"/>
</dbReference>
<dbReference type="InterPro" id="IPR001506">
    <property type="entry name" value="Peptidase_M12A"/>
</dbReference>
<keyword evidence="2 10" id="KW-0479">Metal-binding</keyword>
<sequence length="312" mass="34521">MLYANEYRYKVPAIKRCRLIASGSAAKSPPTIFGGLGVAGALPMVDLDSEDVIDLSDLGEAIFGNPDSETTGVLVDAHDEQSQQNPEELGTYYEGDILIPLSYREARSNGTRNGILAQSFRWPGAVVPYEIKGPFTTQELGNINHAFKEYHTRTCVRFKPRSTEKDYISIGSGKSGCWSSIGRLGGRQEVNLQSPNCLRTYGTPIHELMHALGFFHEQNRHERDSYVKVMSDNIKPDMMANFEKASSRTQSGFGVDYDYGSVMHYSSTSFTRNGQPTLKALRPSSAASQMGQRKGFSAGDVRKINAMYKCKV</sequence>
<evidence type="ECO:0000313" key="13">
    <source>
        <dbReference type="Proteomes" id="UP000001819"/>
    </source>
</evidence>
<dbReference type="Bgee" id="FBgn0079077">
    <property type="expression patterns" value="Expressed in male reproductive system and 2 other cell types or tissues"/>
</dbReference>
<dbReference type="InterPro" id="IPR034035">
    <property type="entry name" value="Astacin-like_dom"/>
</dbReference>
<reference evidence="14" key="2">
    <citation type="submission" date="2025-08" db="UniProtKB">
        <authorList>
            <consortium name="RefSeq"/>
        </authorList>
    </citation>
    <scope>IDENTIFICATION</scope>
    <source>
        <strain evidence="14">MV-25-SWS-2005</strain>
        <tissue evidence="14">Whole body</tissue>
    </source>
</reference>
<feature type="disulfide bond" evidence="10">
    <location>
        <begin position="155"/>
        <end position="310"/>
    </location>
</feature>
<evidence type="ECO:0000256" key="2">
    <source>
        <dbReference type="ARBA" id="ARBA00022723"/>
    </source>
</evidence>
<evidence type="ECO:0000256" key="4">
    <source>
        <dbReference type="ARBA" id="ARBA00022801"/>
    </source>
</evidence>
<evidence type="ECO:0000256" key="3">
    <source>
        <dbReference type="ARBA" id="ARBA00022729"/>
    </source>
</evidence>
<feature type="active site" evidence="10">
    <location>
        <position position="207"/>
    </location>
</feature>
<dbReference type="PROSITE" id="PS51864">
    <property type="entry name" value="ASTACIN"/>
    <property type="match status" value="1"/>
</dbReference>
<protein>
    <recommendedName>
        <fullName evidence="11">Metalloendopeptidase</fullName>
        <ecNumber evidence="11">3.4.24.-</ecNumber>
    </recommendedName>
</protein>
<dbReference type="InterPro" id="IPR006026">
    <property type="entry name" value="Peptidase_Metallo"/>
</dbReference>
<keyword evidence="9" id="KW-0325">Glycoprotein</keyword>
<keyword evidence="1 10" id="KW-0645">Protease</keyword>
<dbReference type="GO" id="GO:0008270">
    <property type="term" value="F:zinc ion binding"/>
    <property type="evidence" value="ECO:0007669"/>
    <property type="project" value="UniProtKB-UniRule"/>
</dbReference>
<feature type="domain" description="Peptidase M12A" evidence="12">
    <location>
        <begin position="113"/>
        <end position="311"/>
    </location>
</feature>
<evidence type="ECO:0000256" key="7">
    <source>
        <dbReference type="ARBA" id="ARBA00023145"/>
    </source>
</evidence>
<dbReference type="GO" id="GO:0006508">
    <property type="term" value="P:proteolysis"/>
    <property type="evidence" value="ECO:0007669"/>
    <property type="project" value="UniProtKB-KW"/>
</dbReference>
<dbReference type="InterPro" id="IPR024079">
    <property type="entry name" value="MetalloPept_cat_dom_sf"/>
</dbReference>
<feature type="binding site" evidence="10">
    <location>
        <position position="216"/>
    </location>
    <ligand>
        <name>Zn(2+)</name>
        <dbReference type="ChEBI" id="CHEBI:29105"/>
        <note>catalytic</note>
    </ligand>
</feature>
<accession>A0A6I8VMV9</accession>
<evidence type="ECO:0000313" key="14">
    <source>
        <dbReference type="RefSeq" id="XP_033232396.1"/>
    </source>
</evidence>
<dbReference type="GO" id="GO:0004222">
    <property type="term" value="F:metalloendopeptidase activity"/>
    <property type="evidence" value="ECO:0007669"/>
    <property type="project" value="UniProtKB-UniRule"/>
</dbReference>
<dbReference type="Gene3D" id="3.40.390.10">
    <property type="entry name" value="Collagenase (Catalytic Domain)"/>
    <property type="match status" value="1"/>
</dbReference>
<evidence type="ECO:0000256" key="9">
    <source>
        <dbReference type="ARBA" id="ARBA00023180"/>
    </source>
</evidence>
<dbReference type="Proteomes" id="UP000001819">
    <property type="component" value="Chromosome 2"/>
</dbReference>
<feature type="binding site" evidence="10">
    <location>
        <position position="210"/>
    </location>
    <ligand>
        <name>Zn(2+)</name>
        <dbReference type="ChEBI" id="CHEBI:29105"/>
        <note>catalytic</note>
    </ligand>
</feature>
<dbReference type="PRINTS" id="PR00480">
    <property type="entry name" value="ASTACIN"/>
</dbReference>
<dbReference type="EC" id="3.4.24.-" evidence="11"/>
<dbReference type="PANTHER" id="PTHR10127:SF780">
    <property type="entry name" value="METALLOENDOPEPTIDASE"/>
    <property type="match status" value="1"/>
</dbReference>